<sequence length="30" mass="3636">MGILKMNQHLILYTTDLNVFLKYNQNYHPI</sequence>
<accession>V2TH82</accession>
<name>V2TH82_9GAMM</name>
<dbReference type="AlphaFoldDB" id="V2TH82"/>
<dbReference type="Proteomes" id="UP000023785">
    <property type="component" value="Unassembled WGS sequence"/>
</dbReference>
<dbReference type="STRING" id="1392540.P256_02418"/>
<organism evidence="1 2">
    <name type="scientific">Acinetobacter nectaris CIP 110549</name>
    <dbReference type="NCBI Taxonomy" id="1392540"/>
    <lineage>
        <taxon>Bacteria</taxon>
        <taxon>Pseudomonadati</taxon>
        <taxon>Pseudomonadota</taxon>
        <taxon>Gammaproteobacteria</taxon>
        <taxon>Moraxellales</taxon>
        <taxon>Moraxellaceae</taxon>
        <taxon>Acinetobacter</taxon>
    </lineage>
</organism>
<gene>
    <name evidence="1" type="ORF">P256_02418</name>
</gene>
<proteinExistence type="predicted"/>
<evidence type="ECO:0000313" key="1">
    <source>
        <dbReference type="EMBL" id="ESK36972.1"/>
    </source>
</evidence>
<dbReference type="HOGENOM" id="CLU_3401737_0_0_6"/>
<comment type="caution">
    <text evidence="1">The sequence shown here is derived from an EMBL/GenBank/DDBJ whole genome shotgun (WGS) entry which is preliminary data.</text>
</comment>
<evidence type="ECO:0000313" key="2">
    <source>
        <dbReference type="Proteomes" id="UP000023785"/>
    </source>
</evidence>
<dbReference type="EMBL" id="AYER01000011">
    <property type="protein sequence ID" value="ESK36972.1"/>
    <property type="molecule type" value="Genomic_DNA"/>
</dbReference>
<protein>
    <submittedName>
        <fullName evidence="1">Uncharacterized protein</fullName>
    </submittedName>
</protein>
<reference evidence="1 2" key="1">
    <citation type="submission" date="2013-10" db="EMBL/GenBank/DDBJ databases">
        <title>The Genome Sequence of Acinetobacter nectaris CIP 110549.</title>
        <authorList>
            <consortium name="The Broad Institute Genomics Platform"/>
            <consortium name="The Broad Institute Genome Sequencing Center for Infectious Disease"/>
            <person name="Cerqueira G."/>
            <person name="Feldgarden M."/>
            <person name="Courvalin P."/>
            <person name="Grillot-Courvalin C."/>
            <person name="Clermont D."/>
            <person name="Rocha E."/>
            <person name="Yoon E.-J."/>
            <person name="Nemec A."/>
            <person name="Young S.K."/>
            <person name="Zeng Q."/>
            <person name="Gargeya S."/>
            <person name="Fitzgerald M."/>
            <person name="Abouelleil A."/>
            <person name="Alvarado L."/>
            <person name="Berlin A.M."/>
            <person name="Chapman S.B."/>
            <person name="Gainer-Dewar J."/>
            <person name="Goldberg J."/>
            <person name="Gnerre S."/>
            <person name="Griggs A."/>
            <person name="Gujja S."/>
            <person name="Hansen M."/>
            <person name="Howarth C."/>
            <person name="Imamovic A."/>
            <person name="Ireland A."/>
            <person name="Larimer J."/>
            <person name="McCowan C."/>
            <person name="Murphy C."/>
            <person name="Pearson M."/>
            <person name="Poon T.W."/>
            <person name="Priest M."/>
            <person name="Roberts A."/>
            <person name="Saif S."/>
            <person name="Shea T."/>
            <person name="Sykes S."/>
            <person name="Wortman J."/>
            <person name="Nusbaum C."/>
            <person name="Birren B."/>
        </authorList>
    </citation>
    <scope>NUCLEOTIDE SEQUENCE [LARGE SCALE GENOMIC DNA]</scope>
    <source>
        <strain evidence="1 2">CIP 110549</strain>
    </source>
</reference>
<keyword evidence="2" id="KW-1185">Reference proteome</keyword>